<sequence length="38" mass="4584">MIDAVERASAIRPHVFLTLTYAFELKIYVGLWPRFFRR</sequence>
<accession>A0ABV2QMY5</accession>
<name>A0ABV2QMY5_9MICO</name>
<evidence type="ECO:0000313" key="2">
    <source>
        <dbReference type="Proteomes" id="UP001549257"/>
    </source>
</evidence>
<dbReference type="Proteomes" id="UP001549257">
    <property type="component" value="Unassembled WGS sequence"/>
</dbReference>
<proteinExistence type="predicted"/>
<gene>
    <name evidence="1" type="ORF">ABIE21_001862</name>
</gene>
<protein>
    <submittedName>
        <fullName evidence="1">Uncharacterized protein</fullName>
    </submittedName>
</protein>
<dbReference type="EMBL" id="JBEPSJ010000002">
    <property type="protein sequence ID" value="MET4582352.1"/>
    <property type="molecule type" value="Genomic_DNA"/>
</dbReference>
<organism evidence="1 2">
    <name type="scientific">Conyzicola nivalis</name>
    <dbReference type="NCBI Taxonomy" id="1477021"/>
    <lineage>
        <taxon>Bacteria</taxon>
        <taxon>Bacillati</taxon>
        <taxon>Actinomycetota</taxon>
        <taxon>Actinomycetes</taxon>
        <taxon>Micrococcales</taxon>
        <taxon>Microbacteriaceae</taxon>
        <taxon>Conyzicola</taxon>
    </lineage>
</organism>
<comment type="caution">
    <text evidence="1">The sequence shown here is derived from an EMBL/GenBank/DDBJ whole genome shotgun (WGS) entry which is preliminary data.</text>
</comment>
<evidence type="ECO:0000313" key="1">
    <source>
        <dbReference type="EMBL" id="MET4582352.1"/>
    </source>
</evidence>
<reference evidence="1 2" key="1">
    <citation type="submission" date="2024-06" db="EMBL/GenBank/DDBJ databases">
        <title>Sorghum-associated microbial communities from plants grown in Nebraska, USA.</title>
        <authorList>
            <person name="Schachtman D."/>
        </authorList>
    </citation>
    <scope>NUCLEOTIDE SEQUENCE [LARGE SCALE GENOMIC DNA]</scope>
    <source>
        <strain evidence="1 2">2857</strain>
    </source>
</reference>
<keyword evidence="2" id="KW-1185">Reference proteome</keyword>